<dbReference type="InterPro" id="IPR004358">
    <property type="entry name" value="Sig_transdc_His_kin-like_C"/>
</dbReference>
<dbReference type="Pfam" id="PF00512">
    <property type="entry name" value="HisKA"/>
    <property type="match status" value="1"/>
</dbReference>
<dbReference type="PROSITE" id="PS50109">
    <property type="entry name" value="HIS_KIN"/>
    <property type="match status" value="1"/>
</dbReference>
<evidence type="ECO:0000256" key="7">
    <source>
        <dbReference type="ARBA" id="ARBA00022692"/>
    </source>
</evidence>
<dbReference type="SMART" id="SM00388">
    <property type="entry name" value="HisKA"/>
    <property type="match status" value="1"/>
</dbReference>
<evidence type="ECO:0000256" key="1">
    <source>
        <dbReference type="ARBA" id="ARBA00000085"/>
    </source>
</evidence>
<evidence type="ECO:0000313" key="17">
    <source>
        <dbReference type="EMBL" id="PWJ74652.1"/>
    </source>
</evidence>
<dbReference type="Gene3D" id="1.10.287.130">
    <property type="match status" value="1"/>
</dbReference>
<sequence length="384" mass="43568">MRNKSKIINKAVLAVACTVAVCAVLLSFVDDGLNGAVADWFYNNFMNTYDMSYGEMEGYHTVTEPDWANLKNFVIVFFVISSAAIALMAVLISARSARKKEIATISYISEAMRVYLKQEDAGLELPKEYAEIESQLIQAKNREQEHLTLLEKESQQKNDLITYLAHDLKTPLASVIGYLSLLDEVRDMPVEQREKYTGVALDKAYRLEELIDEFFDITRFNLHSIELSMGRVDLYFLLQQLAEQFYPILSQQNKEVEIHSPEDTMVWADGDKLARAFNNILKNAIAYSYENTVIRIFVEIENRTVVVRFVNKGNPIPPHKLETIFEKFYRLDTSRSTNMGGAGLGLAIAKQIITAHRGEILASSSKESTVFTVVLPEALIQEEH</sequence>
<evidence type="ECO:0000256" key="14">
    <source>
        <dbReference type="SAM" id="Phobius"/>
    </source>
</evidence>
<keyword evidence="12" id="KW-0902">Two-component regulatory system</keyword>
<keyword evidence="9 17" id="KW-0418">Kinase</keyword>
<name>A0AB73T2N2_9FIRM</name>
<feature type="domain" description="Histidine kinase" evidence="16">
    <location>
        <begin position="163"/>
        <end position="379"/>
    </location>
</feature>
<evidence type="ECO:0000256" key="8">
    <source>
        <dbReference type="ARBA" id="ARBA00022741"/>
    </source>
</evidence>
<comment type="caution">
    <text evidence="17">The sequence shown here is derived from an EMBL/GenBank/DDBJ whole genome shotgun (WGS) entry which is preliminary data.</text>
</comment>
<keyword evidence="6" id="KW-0808">Transferase</keyword>
<dbReference type="EMBL" id="QGGY01000008">
    <property type="protein sequence ID" value="PWJ74652.1"/>
    <property type="molecule type" value="Genomic_DNA"/>
</dbReference>
<evidence type="ECO:0000313" key="18">
    <source>
        <dbReference type="Proteomes" id="UP000245412"/>
    </source>
</evidence>
<keyword evidence="10" id="KW-0067">ATP-binding</keyword>
<keyword evidence="11 14" id="KW-1133">Transmembrane helix</keyword>
<keyword evidence="4" id="KW-1003">Cell membrane</keyword>
<gene>
    <name evidence="17" type="ORF">C7383_10882</name>
</gene>
<evidence type="ECO:0000256" key="13">
    <source>
        <dbReference type="ARBA" id="ARBA00023136"/>
    </source>
</evidence>
<comment type="subcellular location">
    <subcellularLocation>
        <location evidence="2">Cell membrane</location>
        <topology evidence="2">Multi-pass membrane protein</topology>
    </subcellularLocation>
</comment>
<dbReference type="InterPro" id="IPR036097">
    <property type="entry name" value="HisK_dim/P_sf"/>
</dbReference>
<evidence type="ECO:0000256" key="2">
    <source>
        <dbReference type="ARBA" id="ARBA00004651"/>
    </source>
</evidence>
<evidence type="ECO:0000256" key="5">
    <source>
        <dbReference type="ARBA" id="ARBA00022553"/>
    </source>
</evidence>
<evidence type="ECO:0000256" key="9">
    <source>
        <dbReference type="ARBA" id="ARBA00022777"/>
    </source>
</evidence>
<dbReference type="SUPFAM" id="SSF55874">
    <property type="entry name" value="ATPase domain of HSP90 chaperone/DNA topoisomerase II/histidine kinase"/>
    <property type="match status" value="1"/>
</dbReference>
<dbReference type="SUPFAM" id="SSF47384">
    <property type="entry name" value="Homodimeric domain of signal transducing histidine kinase"/>
    <property type="match status" value="1"/>
</dbReference>
<keyword evidence="8" id="KW-0547">Nucleotide-binding</keyword>
<evidence type="ECO:0000256" key="10">
    <source>
        <dbReference type="ARBA" id="ARBA00022840"/>
    </source>
</evidence>
<keyword evidence="13 14" id="KW-0472">Membrane</keyword>
<keyword evidence="18" id="KW-1185">Reference proteome</keyword>
<dbReference type="Gene3D" id="3.30.565.10">
    <property type="entry name" value="Histidine kinase-like ATPase, C-terminal domain"/>
    <property type="match status" value="1"/>
</dbReference>
<comment type="catalytic activity">
    <reaction evidence="1">
        <text>ATP + protein L-histidine = ADP + protein N-phospho-L-histidine.</text>
        <dbReference type="EC" id="2.7.13.3"/>
    </reaction>
</comment>
<dbReference type="FunFam" id="3.30.565.10:FF:000013">
    <property type="entry name" value="Two-component sensor histidine kinase"/>
    <property type="match status" value="1"/>
</dbReference>
<dbReference type="EC" id="2.7.13.3" evidence="3"/>
<evidence type="ECO:0000256" key="3">
    <source>
        <dbReference type="ARBA" id="ARBA00012438"/>
    </source>
</evidence>
<dbReference type="PRINTS" id="PR00344">
    <property type="entry name" value="BCTRLSENSOR"/>
</dbReference>
<feature type="transmembrane region" description="Helical" evidence="14">
    <location>
        <begin position="73"/>
        <end position="92"/>
    </location>
</feature>
<dbReference type="InterPro" id="IPR050398">
    <property type="entry name" value="HssS/ArlS-like"/>
</dbReference>
<keyword evidence="7 14" id="KW-0812">Transmembrane</keyword>
<evidence type="ECO:0000256" key="6">
    <source>
        <dbReference type="ARBA" id="ARBA00022679"/>
    </source>
</evidence>
<dbReference type="GO" id="GO:0005886">
    <property type="term" value="C:plasma membrane"/>
    <property type="evidence" value="ECO:0007669"/>
    <property type="project" value="UniProtKB-SubCell"/>
</dbReference>
<dbReference type="InterPro" id="IPR036890">
    <property type="entry name" value="HATPase_C_sf"/>
</dbReference>
<organism evidence="17 18">
    <name type="scientific">Murimonas intestini</name>
    <dbReference type="NCBI Taxonomy" id="1337051"/>
    <lineage>
        <taxon>Bacteria</taxon>
        <taxon>Bacillati</taxon>
        <taxon>Bacillota</taxon>
        <taxon>Clostridia</taxon>
        <taxon>Lachnospirales</taxon>
        <taxon>Lachnospiraceae</taxon>
        <taxon>Murimonas</taxon>
    </lineage>
</organism>
<dbReference type="InterPro" id="IPR005467">
    <property type="entry name" value="His_kinase_dom"/>
</dbReference>
<evidence type="ECO:0000256" key="15">
    <source>
        <dbReference type="SAM" id="SignalP"/>
    </source>
</evidence>
<keyword evidence="5" id="KW-0597">Phosphoprotein</keyword>
<dbReference type="Pfam" id="PF02518">
    <property type="entry name" value="HATPase_c"/>
    <property type="match status" value="1"/>
</dbReference>
<evidence type="ECO:0000256" key="11">
    <source>
        <dbReference type="ARBA" id="ARBA00022989"/>
    </source>
</evidence>
<dbReference type="PANTHER" id="PTHR45528">
    <property type="entry name" value="SENSOR HISTIDINE KINASE CPXA"/>
    <property type="match status" value="1"/>
</dbReference>
<protein>
    <recommendedName>
        <fullName evidence="3">histidine kinase</fullName>
        <ecNumber evidence="3">2.7.13.3</ecNumber>
    </recommendedName>
</protein>
<accession>A0AB73T2N2</accession>
<reference evidence="17 18" key="1">
    <citation type="submission" date="2018-05" db="EMBL/GenBank/DDBJ databases">
        <authorList>
            <person name="Goeker M."/>
            <person name="Huntemann M."/>
            <person name="Clum A."/>
            <person name="Pillay M."/>
            <person name="Palaniappan K."/>
            <person name="Varghese N."/>
            <person name="Mikhailova N."/>
            <person name="Stamatis D."/>
            <person name="Reddy T."/>
            <person name="Daum C."/>
            <person name="Shapiro N."/>
            <person name="Ivanova N."/>
            <person name="Kyrpides N."/>
            <person name="Woyke T."/>
        </authorList>
    </citation>
    <scope>NUCLEOTIDE SEQUENCE [LARGE SCALE GENOMIC DNA]</scope>
    <source>
        <strain evidence="17 18">DSM 26524</strain>
    </source>
</reference>
<evidence type="ECO:0000256" key="4">
    <source>
        <dbReference type="ARBA" id="ARBA00022475"/>
    </source>
</evidence>
<dbReference type="Proteomes" id="UP000245412">
    <property type="component" value="Unassembled WGS sequence"/>
</dbReference>
<feature type="chain" id="PRO_5044491238" description="histidine kinase" evidence="15">
    <location>
        <begin position="24"/>
        <end position="384"/>
    </location>
</feature>
<evidence type="ECO:0000259" key="16">
    <source>
        <dbReference type="PROSITE" id="PS50109"/>
    </source>
</evidence>
<dbReference type="RefSeq" id="WP_257497739.1">
    <property type="nucleotide sequence ID" value="NZ_JANKBI010000006.1"/>
</dbReference>
<dbReference type="GO" id="GO:0005524">
    <property type="term" value="F:ATP binding"/>
    <property type="evidence" value="ECO:0007669"/>
    <property type="project" value="UniProtKB-KW"/>
</dbReference>
<keyword evidence="15" id="KW-0732">Signal</keyword>
<dbReference type="AlphaFoldDB" id="A0AB73T2N2"/>
<dbReference type="PANTHER" id="PTHR45528:SF1">
    <property type="entry name" value="SENSOR HISTIDINE KINASE CPXA"/>
    <property type="match status" value="1"/>
</dbReference>
<dbReference type="InterPro" id="IPR003594">
    <property type="entry name" value="HATPase_dom"/>
</dbReference>
<dbReference type="SMART" id="SM00387">
    <property type="entry name" value="HATPase_c"/>
    <property type="match status" value="1"/>
</dbReference>
<feature type="signal peptide" evidence="15">
    <location>
        <begin position="1"/>
        <end position="23"/>
    </location>
</feature>
<dbReference type="InterPro" id="IPR003661">
    <property type="entry name" value="HisK_dim/P_dom"/>
</dbReference>
<dbReference type="GO" id="GO:0000155">
    <property type="term" value="F:phosphorelay sensor kinase activity"/>
    <property type="evidence" value="ECO:0007669"/>
    <property type="project" value="InterPro"/>
</dbReference>
<evidence type="ECO:0000256" key="12">
    <source>
        <dbReference type="ARBA" id="ARBA00023012"/>
    </source>
</evidence>
<proteinExistence type="predicted"/>
<dbReference type="CDD" id="cd00082">
    <property type="entry name" value="HisKA"/>
    <property type="match status" value="1"/>
</dbReference>